<keyword evidence="1" id="KW-0812">Transmembrane</keyword>
<feature type="transmembrane region" description="Helical" evidence="1">
    <location>
        <begin position="7"/>
        <end position="24"/>
    </location>
</feature>
<gene>
    <name evidence="2" type="ORF">GCM10011409_18530</name>
</gene>
<comment type="caution">
    <text evidence="2">The sequence shown here is derived from an EMBL/GenBank/DDBJ whole genome shotgun (WGS) entry which is preliminary data.</text>
</comment>
<dbReference type="Proteomes" id="UP000621492">
    <property type="component" value="Unassembled WGS sequence"/>
</dbReference>
<dbReference type="InterPro" id="IPR025426">
    <property type="entry name" value="DUF4305"/>
</dbReference>
<dbReference type="AlphaFoldDB" id="A0A9W5TWV8"/>
<evidence type="ECO:0000313" key="2">
    <source>
        <dbReference type="EMBL" id="GGB41318.1"/>
    </source>
</evidence>
<organism evidence="2 3">
    <name type="scientific">Lentibacillus populi</name>
    <dbReference type="NCBI Taxonomy" id="1827502"/>
    <lineage>
        <taxon>Bacteria</taxon>
        <taxon>Bacillati</taxon>
        <taxon>Bacillota</taxon>
        <taxon>Bacilli</taxon>
        <taxon>Bacillales</taxon>
        <taxon>Bacillaceae</taxon>
        <taxon>Lentibacillus</taxon>
    </lineage>
</organism>
<reference evidence="2" key="1">
    <citation type="journal article" date="2014" name="Int. J. Syst. Evol. Microbiol.">
        <title>Complete genome sequence of Corynebacterium casei LMG S-19264T (=DSM 44701T), isolated from a smear-ripened cheese.</title>
        <authorList>
            <consortium name="US DOE Joint Genome Institute (JGI-PGF)"/>
            <person name="Walter F."/>
            <person name="Albersmeier A."/>
            <person name="Kalinowski J."/>
            <person name="Ruckert C."/>
        </authorList>
    </citation>
    <scope>NUCLEOTIDE SEQUENCE</scope>
    <source>
        <strain evidence="2">CGMCC 1.15454</strain>
    </source>
</reference>
<dbReference type="RefSeq" id="WP_088053172.1">
    <property type="nucleotide sequence ID" value="NZ_BMJD01000012.1"/>
</dbReference>
<keyword evidence="3" id="KW-1185">Reference proteome</keyword>
<keyword evidence="1" id="KW-0472">Membrane</keyword>
<dbReference type="Pfam" id="PF14146">
    <property type="entry name" value="DUF4305"/>
    <property type="match status" value="1"/>
</dbReference>
<reference evidence="2" key="2">
    <citation type="submission" date="2020-09" db="EMBL/GenBank/DDBJ databases">
        <authorList>
            <person name="Sun Q."/>
            <person name="Zhou Y."/>
        </authorList>
    </citation>
    <scope>NUCLEOTIDE SEQUENCE</scope>
    <source>
        <strain evidence="2">CGMCC 1.15454</strain>
    </source>
</reference>
<keyword evidence="1" id="KW-1133">Transmembrane helix</keyword>
<evidence type="ECO:0000313" key="3">
    <source>
        <dbReference type="Proteomes" id="UP000621492"/>
    </source>
</evidence>
<feature type="transmembrane region" description="Helical" evidence="1">
    <location>
        <begin position="30"/>
        <end position="55"/>
    </location>
</feature>
<name>A0A9W5TWV8_9BACI</name>
<evidence type="ECO:0008006" key="4">
    <source>
        <dbReference type="Google" id="ProtNLM"/>
    </source>
</evidence>
<proteinExistence type="predicted"/>
<protein>
    <recommendedName>
        <fullName evidence="4">DUF4305 domain-containing protein</fullName>
    </recommendedName>
</protein>
<accession>A0A9W5TWV8</accession>
<evidence type="ECO:0000256" key="1">
    <source>
        <dbReference type="SAM" id="Phobius"/>
    </source>
</evidence>
<dbReference type="EMBL" id="BMJD01000012">
    <property type="protein sequence ID" value="GGB41318.1"/>
    <property type="molecule type" value="Genomic_DNA"/>
</dbReference>
<sequence length="67" mass="7722">MRTSPKIMAVIYFLMGLLFTYIATQTVTDTIWNFSTIVLAVIATLDFGVSLRLLLIDFRLKHKNKKE</sequence>